<dbReference type="InterPro" id="IPR003660">
    <property type="entry name" value="HAMP_dom"/>
</dbReference>
<evidence type="ECO:0000256" key="12">
    <source>
        <dbReference type="ARBA" id="ARBA00023012"/>
    </source>
</evidence>
<comment type="catalytic activity">
    <reaction evidence="1">
        <text>ATP + protein L-histidine = ADP + protein N-phospho-L-histidine.</text>
        <dbReference type="EC" id="2.7.13.3"/>
    </reaction>
</comment>
<reference evidence="17 18" key="1">
    <citation type="journal article" date="2022" name="Int. J. Syst. Evol. Microbiol.">
        <title>Neobacillus kokaensis sp. nov., isolated from soil.</title>
        <authorList>
            <person name="Yuki K."/>
            <person name="Matsubara H."/>
            <person name="Yamaguchi S."/>
        </authorList>
    </citation>
    <scope>NUCLEOTIDE SEQUENCE [LARGE SCALE GENOMIC DNA]</scope>
    <source>
        <strain evidence="17 18">LOB 377</strain>
    </source>
</reference>
<evidence type="ECO:0000256" key="5">
    <source>
        <dbReference type="ARBA" id="ARBA00022553"/>
    </source>
</evidence>
<evidence type="ECO:0000256" key="4">
    <source>
        <dbReference type="ARBA" id="ARBA00022475"/>
    </source>
</evidence>
<keyword evidence="10" id="KW-0067">ATP-binding</keyword>
<dbReference type="Pfam" id="PF02518">
    <property type="entry name" value="HATPase_c"/>
    <property type="match status" value="1"/>
</dbReference>
<protein>
    <recommendedName>
        <fullName evidence="3">histidine kinase</fullName>
        <ecNumber evidence="3">2.7.13.3</ecNumber>
    </recommendedName>
</protein>
<keyword evidence="13 14" id="KW-0472">Membrane</keyword>
<evidence type="ECO:0000256" key="11">
    <source>
        <dbReference type="ARBA" id="ARBA00022989"/>
    </source>
</evidence>
<proteinExistence type="predicted"/>
<name>A0ABQ3NB94_9BACI</name>
<feature type="domain" description="HAMP" evidence="16">
    <location>
        <begin position="185"/>
        <end position="237"/>
    </location>
</feature>
<accession>A0ABQ3NB94</accession>
<dbReference type="SMART" id="SM00387">
    <property type="entry name" value="HATPase_c"/>
    <property type="match status" value="1"/>
</dbReference>
<evidence type="ECO:0000256" key="14">
    <source>
        <dbReference type="SAM" id="Phobius"/>
    </source>
</evidence>
<feature type="domain" description="Histidine kinase" evidence="15">
    <location>
        <begin position="252"/>
        <end position="448"/>
    </location>
</feature>
<keyword evidence="11 14" id="KW-1133">Transmembrane helix</keyword>
<evidence type="ECO:0000256" key="3">
    <source>
        <dbReference type="ARBA" id="ARBA00012438"/>
    </source>
</evidence>
<evidence type="ECO:0000256" key="13">
    <source>
        <dbReference type="ARBA" id="ARBA00023136"/>
    </source>
</evidence>
<dbReference type="EC" id="2.7.13.3" evidence="3"/>
<dbReference type="Pfam" id="PF00512">
    <property type="entry name" value="HisKA"/>
    <property type="match status" value="1"/>
</dbReference>
<keyword evidence="5" id="KW-0597">Phosphoprotein</keyword>
<evidence type="ECO:0000256" key="8">
    <source>
        <dbReference type="ARBA" id="ARBA00022741"/>
    </source>
</evidence>
<keyword evidence="4" id="KW-1003">Cell membrane</keyword>
<dbReference type="EMBL" id="BNDS01000035">
    <property type="protein sequence ID" value="GHI01167.1"/>
    <property type="molecule type" value="Genomic_DNA"/>
</dbReference>
<dbReference type="InterPro" id="IPR003594">
    <property type="entry name" value="HATPase_dom"/>
</dbReference>
<evidence type="ECO:0000259" key="15">
    <source>
        <dbReference type="PROSITE" id="PS50109"/>
    </source>
</evidence>
<dbReference type="InterPro" id="IPR036097">
    <property type="entry name" value="HisK_dim/P_sf"/>
</dbReference>
<dbReference type="RefSeq" id="WP_191276826.1">
    <property type="nucleotide sequence ID" value="NZ_BNDS01000035.1"/>
</dbReference>
<keyword evidence="18" id="KW-1185">Reference proteome</keyword>
<feature type="transmembrane region" description="Helical" evidence="14">
    <location>
        <begin position="12"/>
        <end position="31"/>
    </location>
</feature>
<evidence type="ECO:0000256" key="9">
    <source>
        <dbReference type="ARBA" id="ARBA00022777"/>
    </source>
</evidence>
<evidence type="ECO:0000259" key="16">
    <source>
        <dbReference type="PROSITE" id="PS50885"/>
    </source>
</evidence>
<dbReference type="CDD" id="cd06225">
    <property type="entry name" value="HAMP"/>
    <property type="match status" value="1"/>
</dbReference>
<evidence type="ECO:0000256" key="2">
    <source>
        <dbReference type="ARBA" id="ARBA00004651"/>
    </source>
</evidence>
<keyword evidence="7 14" id="KW-0812">Transmembrane</keyword>
<gene>
    <name evidence="17" type="ORF">AM1BK_47090</name>
</gene>
<organism evidence="17 18">
    <name type="scientific">Neobacillus kokaensis</name>
    <dbReference type="NCBI Taxonomy" id="2759023"/>
    <lineage>
        <taxon>Bacteria</taxon>
        <taxon>Bacillati</taxon>
        <taxon>Bacillota</taxon>
        <taxon>Bacilli</taxon>
        <taxon>Bacillales</taxon>
        <taxon>Bacillaceae</taxon>
        <taxon>Neobacillus</taxon>
    </lineage>
</organism>
<dbReference type="SUPFAM" id="SSF55874">
    <property type="entry name" value="ATPase domain of HSP90 chaperone/DNA topoisomerase II/histidine kinase"/>
    <property type="match status" value="1"/>
</dbReference>
<dbReference type="InterPro" id="IPR005467">
    <property type="entry name" value="His_kinase_dom"/>
</dbReference>
<dbReference type="SMART" id="SM00304">
    <property type="entry name" value="HAMP"/>
    <property type="match status" value="1"/>
</dbReference>
<evidence type="ECO:0000313" key="18">
    <source>
        <dbReference type="Proteomes" id="UP000637074"/>
    </source>
</evidence>
<evidence type="ECO:0000313" key="17">
    <source>
        <dbReference type="EMBL" id="GHI01167.1"/>
    </source>
</evidence>
<comment type="subcellular location">
    <subcellularLocation>
        <location evidence="2">Cell membrane</location>
        <topology evidence="2">Multi-pass membrane protein</topology>
    </subcellularLocation>
</comment>
<dbReference type="SUPFAM" id="SSF158472">
    <property type="entry name" value="HAMP domain-like"/>
    <property type="match status" value="1"/>
</dbReference>
<dbReference type="InterPro" id="IPR050398">
    <property type="entry name" value="HssS/ArlS-like"/>
</dbReference>
<dbReference type="PROSITE" id="PS50885">
    <property type="entry name" value="HAMP"/>
    <property type="match status" value="1"/>
</dbReference>
<keyword evidence="12" id="KW-0902">Two-component regulatory system</keyword>
<keyword evidence="8" id="KW-0547">Nucleotide-binding</keyword>
<feature type="transmembrane region" description="Helical" evidence="14">
    <location>
        <begin position="163"/>
        <end position="184"/>
    </location>
</feature>
<comment type="caution">
    <text evidence="17">The sequence shown here is derived from an EMBL/GenBank/DDBJ whole genome shotgun (WGS) entry which is preliminary data.</text>
</comment>
<dbReference type="SUPFAM" id="SSF47384">
    <property type="entry name" value="Homodimeric domain of signal transducing histidine kinase"/>
    <property type="match status" value="1"/>
</dbReference>
<dbReference type="CDD" id="cd00082">
    <property type="entry name" value="HisKA"/>
    <property type="match status" value="1"/>
</dbReference>
<dbReference type="InterPro" id="IPR036890">
    <property type="entry name" value="HATPase_C_sf"/>
</dbReference>
<evidence type="ECO:0000256" key="1">
    <source>
        <dbReference type="ARBA" id="ARBA00000085"/>
    </source>
</evidence>
<keyword evidence="9" id="KW-0418">Kinase</keyword>
<sequence length="448" mass="51610">MKFRNSLLTKYLLIISAALVLWPIVLPVYYLPKHFLDKDSKEKIIYMDTQELERMWHREAKKLNGATSDKIDKRLRTLKRQYSKAMIFWVDANGKTKLKLPNRRNIPNKWTLHDSVEFMKKSVGTGPFTIVAYIGGDSNQGFMVFQVPHSLTDPLSISVNDDVYLLLYGFLVFVLFLFISWLFFSKIRRRLVQLQTAMTEVGENGIPNKVAVSRLDEVGQLGLSFNHMIDELTKSRMREQEEEVLRKQLIANISHDLRTPLTIIRGHAYSLQKESLSLKGKESLHLIESKVDLLGQLFDNLLAYTLLSAGKYTMEQKKTDMVRLLRASLASWYPVFEKEGFEVDVRLSEKVLIWNVDPQWFTRVLDNLFQNVVRHAKSGRYISVHTEEQEGKNVIIIEDKGPGINSGSQEKGAEMGLSIVSLMLKEMNLDWKIESSSSGTRIYLLEKS</sequence>
<dbReference type="Pfam" id="PF00672">
    <property type="entry name" value="HAMP"/>
    <property type="match status" value="1"/>
</dbReference>
<dbReference type="PANTHER" id="PTHR45528">
    <property type="entry name" value="SENSOR HISTIDINE KINASE CPXA"/>
    <property type="match status" value="1"/>
</dbReference>
<keyword evidence="6" id="KW-0808">Transferase</keyword>
<evidence type="ECO:0000256" key="10">
    <source>
        <dbReference type="ARBA" id="ARBA00022840"/>
    </source>
</evidence>
<dbReference type="InterPro" id="IPR003661">
    <property type="entry name" value="HisK_dim/P_dom"/>
</dbReference>
<dbReference type="PANTHER" id="PTHR45528:SF1">
    <property type="entry name" value="SENSOR HISTIDINE KINASE CPXA"/>
    <property type="match status" value="1"/>
</dbReference>
<evidence type="ECO:0000256" key="6">
    <source>
        <dbReference type="ARBA" id="ARBA00022679"/>
    </source>
</evidence>
<dbReference type="SMART" id="SM00388">
    <property type="entry name" value="HisKA"/>
    <property type="match status" value="1"/>
</dbReference>
<dbReference type="Gene3D" id="1.10.287.130">
    <property type="match status" value="1"/>
</dbReference>
<dbReference type="Proteomes" id="UP000637074">
    <property type="component" value="Unassembled WGS sequence"/>
</dbReference>
<dbReference type="Gene3D" id="3.30.565.10">
    <property type="entry name" value="Histidine kinase-like ATPase, C-terminal domain"/>
    <property type="match status" value="1"/>
</dbReference>
<evidence type="ECO:0000256" key="7">
    <source>
        <dbReference type="ARBA" id="ARBA00022692"/>
    </source>
</evidence>
<dbReference type="PROSITE" id="PS50109">
    <property type="entry name" value="HIS_KIN"/>
    <property type="match status" value="1"/>
</dbReference>
<dbReference type="Gene3D" id="6.10.340.10">
    <property type="match status" value="1"/>
</dbReference>